<dbReference type="AlphaFoldDB" id="A0A917SWL4"/>
<keyword evidence="1" id="KW-0812">Transmembrane</keyword>
<feature type="transmembrane region" description="Helical" evidence="1">
    <location>
        <begin position="163"/>
        <end position="184"/>
    </location>
</feature>
<proteinExistence type="predicted"/>
<dbReference type="RefSeq" id="WP_051630801.1">
    <property type="nucleotide sequence ID" value="NZ_BMLF01000001.1"/>
</dbReference>
<keyword evidence="1" id="KW-0472">Membrane</keyword>
<dbReference type="EMBL" id="BMLF01000001">
    <property type="protein sequence ID" value="GGL99502.1"/>
    <property type="molecule type" value="Genomic_DNA"/>
</dbReference>
<keyword evidence="1" id="KW-1133">Transmembrane helix</keyword>
<protein>
    <recommendedName>
        <fullName evidence="4">Aspartate carbamoyltransferase catalytic subunit</fullName>
    </recommendedName>
</protein>
<name>A0A917SWL4_9RHOB</name>
<evidence type="ECO:0008006" key="4">
    <source>
        <dbReference type="Google" id="ProtNLM"/>
    </source>
</evidence>
<dbReference type="Proteomes" id="UP000649829">
    <property type="component" value="Unassembled WGS sequence"/>
</dbReference>
<reference evidence="2" key="2">
    <citation type="submission" date="2020-09" db="EMBL/GenBank/DDBJ databases">
        <authorList>
            <person name="Sun Q."/>
            <person name="Zhou Y."/>
        </authorList>
    </citation>
    <scope>NUCLEOTIDE SEQUENCE</scope>
    <source>
        <strain evidence="2">CGMCC 1.6293</strain>
    </source>
</reference>
<keyword evidence="3" id="KW-1185">Reference proteome</keyword>
<sequence length="185" mass="19094">MTDRIEIPAGGDDIHVFGLDLTGPEAEAFVARPANNGGGWPLKVRLGASSLDPAHVEHFPVSDLAGVGLPGYLTEGLGADAAAVEAERDRLEALRGDVVILRPSAFGDTAQSLTPEPPLHHVGSFPPARPVTTMERIRTPAAEGAGQGTIPMTPPPTSRALKWLAALAAFVIVVGILVLATGGFS</sequence>
<comment type="caution">
    <text evidence="2">The sequence shown here is derived from an EMBL/GenBank/DDBJ whole genome shotgun (WGS) entry which is preliminary data.</text>
</comment>
<evidence type="ECO:0000313" key="2">
    <source>
        <dbReference type="EMBL" id="GGL99502.1"/>
    </source>
</evidence>
<evidence type="ECO:0000256" key="1">
    <source>
        <dbReference type="SAM" id="Phobius"/>
    </source>
</evidence>
<evidence type="ECO:0000313" key="3">
    <source>
        <dbReference type="Proteomes" id="UP000649829"/>
    </source>
</evidence>
<accession>A0A917SWL4</accession>
<reference evidence="2" key="1">
    <citation type="journal article" date="2014" name="Int. J. Syst. Evol. Microbiol.">
        <title>Complete genome sequence of Corynebacterium casei LMG S-19264T (=DSM 44701T), isolated from a smear-ripened cheese.</title>
        <authorList>
            <consortium name="US DOE Joint Genome Institute (JGI-PGF)"/>
            <person name="Walter F."/>
            <person name="Albersmeier A."/>
            <person name="Kalinowski J."/>
            <person name="Ruckert C."/>
        </authorList>
    </citation>
    <scope>NUCLEOTIDE SEQUENCE</scope>
    <source>
        <strain evidence="2">CGMCC 1.6293</strain>
    </source>
</reference>
<gene>
    <name evidence="2" type="ORF">GCM10011534_21690</name>
</gene>
<organism evidence="2 3">
    <name type="scientific">Pseudooceanicola nanhaiensis</name>
    <dbReference type="NCBI Taxonomy" id="375761"/>
    <lineage>
        <taxon>Bacteria</taxon>
        <taxon>Pseudomonadati</taxon>
        <taxon>Pseudomonadota</taxon>
        <taxon>Alphaproteobacteria</taxon>
        <taxon>Rhodobacterales</taxon>
        <taxon>Paracoccaceae</taxon>
        <taxon>Pseudooceanicola</taxon>
    </lineage>
</organism>